<evidence type="ECO:0000256" key="4">
    <source>
        <dbReference type="ARBA" id="ARBA00022737"/>
    </source>
</evidence>
<gene>
    <name evidence="7 9" type="primary">lpxD</name>
    <name evidence="9" type="ORF">KB13_712</name>
</gene>
<comment type="subunit">
    <text evidence="7">Homotrimer.</text>
</comment>
<keyword evidence="2 7" id="KW-0441">Lipid A biosynthesis</keyword>
<evidence type="ECO:0000256" key="7">
    <source>
        <dbReference type="HAMAP-Rule" id="MF_00523"/>
    </source>
</evidence>
<evidence type="ECO:0000256" key="1">
    <source>
        <dbReference type="ARBA" id="ARBA00022516"/>
    </source>
</evidence>
<dbReference type="eggNOG" id="COG1044">
    <property type="taxonomic scope" value="Bacteria"/>
</dbReference>
<protein>
    <recommendedName>
        <fullName evidence="7">UDP-3-O-acylglucosamine N-acyltransferase</fullName>
        <ecNumber evidence="7">2.3.1.191</ecNumber>
    </recommendedName>
</protein>
<dbReference type="Gene3D" id="3.40.1390.10">
    <property type="entry name" value="MurE/MurF, N-terminal domain"/>
    <property type="match status" value="1"/>
</dbReference>
<comment type="catalytic activity">
    <reaction evidence="7">
        <text>a UDP-3-O-[(3R)-3-hydroxyacyl]-alpha-D-glucosamine + a (3R)-hydroxyacyl-[ACP] = a UDP-2-N,3-O-bis[(3R)-3-hydroxyacyl]-alpha-D-glucosamine + holo-[ACP] + H(+)</text>
        <dbReference type="Rhea" id="RHEA:53836"/>
        <dbReference type="Rhea" id="RHEA-COMP:9685"/>
        <dbReference type="Rhea" id="RHEA-COMP:9945"/>
        <dbReference type="ChEBI" id="CHEBI:15378"/>
        <dbReference type="ChEBI" id="CHEBI:64479"/>
        <dbReference type="ChEBI" id="CHEBI:78827"/>
        <dbReference type="ChEBI" id="CHEBI:137740"/>
        <dbReference type="ChEBI" id="CHEBI:137748"/>
        <dbReference type="EC" id="2.3.1.191"/>
    </reaction>
</comment>
<feature type="active site" description="Proton acceptor" evidence="7">
    <location>
        <position position="241"/>
    </location>
</feature>
<evidence type="ECO:0000313" key="9">
    <source>
        <dbReference type="EMBL" id="EDZ64580.1"/>
    </source>
</evidence>
<keyword evidence="5 7" id="KW-0443">Lipid metabolism</keyword>
<dbReference type="InterPro" id="IPR001451">
    <property type="entry name" value="Hexapep"/>
</dbReference>
<evidence type="ECO:0000256" key="3">
    <source>
        <dbReference type="ARBA" id="ARBA00022679"/>
    </source>
</evidence>
<sequence length="331" mass="35929">MSKNKRSVDEIATFINGKASKKGLFVCGLNSLDLAKDTDVSFFDGSKKNLAHLVNTKAAVIVLKQNDSKYCKTDYIIVDDPYLAFSKLSNIFDNRKKTVPCIKESVKIGINSNLPKSSFVDDFVVIGDNVKIGENVSIFSGVKIEDNVDVGDNSIIHQNVVIKANTKIGNNCSIFANATIGTDGFGYAFDKNRWIKINQLGSVVIGDFVDIGSNTTIDRGAIKNTIIQDGVKIDNQVQIGHNCVISKNTIIAGCVGIAGSTVIGEGCRIGGAAMILGHLNIARESTISPGTMIASSINKKGKTYTGFFPFFEKSDWIKVTMFLKRLLRKRV</sequence>
<comment type="similarity">
    <text evidence="7">Belongs to the transferase hexapeptide repeat family. LpxD subfamily.</text>
</comment>
<evidence type="ECO:0000256" key="5">
    <source>
        <dbReference type="ARBA" id="ARBA00023098"/>
    </source>
</evidence>
<evidence type="ECO:0000313" key="10">
    <source>
        <dbReference type="Proteomes" id="UP000004188"/>
    </source>
</evidence>
<name>B6BTV8_9PROT</name>
<dbReference type="InterPro" id="IPR020573">
    <property type="entry name" value="UDP_GlcNAc_AcTrfase_non-rep"/>
</dbReference>
<comment type="function">
    <text evidence="7">Catalyzes the N-acylation of UDP-3-O-acylglucosamine using 3-hydroxyacyl-ACP as the acyl donor. Is involved in the biosynthesis of lipid A, a phosphorylated glycolipid that anchors the lipopolysaccharide to the outer membrane of the cell.</text>
</comment>
<reference evidence="10" key="1">
    <citation type="journal article" date="2012" name="Stand. Genomic Sci.">
        <title>Genome sequence of strain HIMB624, a cultured representative from the OM43 clade of marine Betaproteobacteria.</title>
        <authorList>
            <person name="Huggett M.J."/>
            <person name="Hayakawa D.H."/>
            <person name="Rappe M.S."/>
        </authorList>
    </citation>
    <scope>NUCLEOTIDE SEQUENCE [LARGE SCALE GENOMIC DNA]</scope>
    <source>
        <strain evidence="10">KB13</strain>
    </source>
</reference>
<evidence type="ECO:0000259" key="8">
    <source>
        <dbReference type="Pfam" id="PF04613"/>
    </source>
</evidence>
<dbReference type="InterPro" id="IPR007691">
    <property type="entry name" value="LpxD"/>
</dbReference>
<dbReference type="AlphaFoldDB" id="B6BTV8"/>
<dbReference type="EC" id="2.3.1.191" evidence="7"/>
<evidence type="ECO:0000256" key="2">
    <source>
        <dbReference type="ARBA" id="ARBA00022556"/>
    </source>
</evidence>
<evidence type="ECO:0000256" key="6">
    <source>
        <dbReference type="ARBA" id="ARBA00023315"/>
    </source>
</evidence>
<keyword evidence="3 7" id="KW-0808">Transferase</keyword>
<keyword evidence="6 7" id="KW-0012">Acyltransferase</keyword>
<dbReference type="InterPro" id="IPR018357">
    <property type="entry name" value="Hexapep_transf_CS"/>
</dbReference>
<proteinExistence type="inferred from homology"/>
<dbReference type="GO" id="GO:0016410">
    <property type="term" value="F:N-acyltransferase activity"/>
    <property type="evidence" value="ECO:0007669"/>
    <property type="project" value="InterPro"/>
</dbReference>
<dbReference type="CDD" id="cd03352">
    <property type="entry name" value="LbH_LpxD"/>
    <property type="match status" value="1"/>
</dbReference>
<keyword evidence="10" id="KW-1185">Reference proteome</keyword>
<feature type="domain" description="UDP-3-O-[3-hydroxymyristoyl] glucosamine N-acyltransferase non-repeat region" evidence="8">
    <location>
        <begin position="26"/>
        <end position="90"/>
    </location>
</feature>
<dbReference type="Pfam" id="PF00132">
    <property type="entry name" value="Hexapep"/>
    <property type="match status" value="1"/>
</dbReference>
<dbReference type="Pfam" id="PF04613">
    <property type="entry name" value="LpxD"/>
    <property type="match status" value="1"/>
</dbReference>
<comment type="pathway">
    <text evidence="7">Bacterial outer membrane biogenesis; LPS lipid A biosynthesis.</text>
</comment>
<dbReference type="HAMAP" id="MF_00523">
    <property type="entry name" value="LpxD"/>
    <property type="match status" value="1"/>
</dbReference>
<dbReference type="UniPathway" id="UPA00973"/>
<dbReference type="PANTHER" id="PTHR43378">
    <property type="entry name" value="UDP-3-O-ACYLGLUCOSAMINE N-ACYLTRANSFERASE"/>
    <property type="match status" value="1"/>
</dbReference>
<dbReference type="EMBL" id="DS995299">
    <property type="protein sequence ID" value="EDZ64580.1"/>
    <property type="molecule type" value="Genomic_DNA"/>
</dbReference>
<dbReference type="Gene3D" id="2.160.10.10">
    <property type="entry name" value="Hexapeptide repeat proteins"/>
    <property type="match status" value="1"/>
</dbReference>
<dbReference type="InterPro" id="IPR011004">
    <property type="entry name" value="Trimer_LpxA-like_sf"/>
</dbReference>
<dbReference type="HOGENOM" id="CLU_049865_0_1_4"/>
<dbReference type="NCBIfam" id="NF002060">
    <property type="entry name" value="PRK00892.1"/>
    <property type="match status" value="1"/>
</dbReference>
<accession>B6BTV8</accession>
<keyword evidence="4 7" id="KW-0677">Repeat</keyword>
<dbReference type="PANTHER" id="PTHR43378:SF2">
    <property type="entry name" value="UDP-3-O-ACYLGLUCOSAMINE N-ACYLTRANSFERASE 1, MITOCHONDRIAL-RELATED"/>
    <property type="match status" value="1"/>
</dbReference>
<organism evidence="9 10">
    <name type="scientific">beta proteobacterium KB13</name>
    <dbReference type="NCBI Taxonomy" id="314607"/>
    <lineage>
        <taxon>Bacteria</taxon>
        <taxon>Pseudomonadati</taxon>
        <taxon>Pseudomonadota</taxon>
        <taxon>Betaproteobacteria</taxon>
        <taxon>Nitrosomonadales</taxon>
        <taxon>OM43 clade</taxon>
    </lineage>
</organism>
<dbReference type="GO" id="GO:0103118">
    <property type="term" value="F:UDP-3-O-[(3R)-3-hydroxyacyl]-glucosamine N-acyltransferase activity"/>
    <property type="evidence" value="ECO:0007669"/>
    <property type="project" value="UniProtKB-EC"/>
</dbReference>
<dbReference type="STRING" id="314607.KB13_712"/>
<dbReference type="SUPFAM" id="SSF51161">
    <property type="entry name" value="Trimeric LpxA-like enzymes"/>
    <property type="match status" value="1"/>
</dbReference>
<dbReference type="GO" id="GO:0009245">
    <property type="term" value="P:lipid A biosynthetic process"/>
    <property type="evidence" value="ECO:0007669"/>
    <property type="project" value="UniProtKB-UniRule"/>
</dbReference>
<keyword evidence="1 7" id="KW-0444">Lipid biosynthesis</keyword>
<dbReference type="NCBIfam" id="TIGR01853">
    <property type="entry name" value="lipid_A_lpxD"/>
    <property type="match status" value="1"/>
</dbReference>
<dbReference type="Proteomes" id="UP000004188">
    <property type="component" value="Unassembled WGS sequence"/>
</dbReference>
<dbReference type="GO" id="GO:0016020">
    <property type="term" value="C:membrane"/>
    <property type="evidence" value="ECO:0007669"/>
    <property type="project" value="GOC"/>
</dbReference>
<dbReference type="PROSITE" id="PS00101">
    <property type="entry name" value="HEXAPEP_TRANSFERASES"/>
    <property type="match status" value="1"/>
</dbReference>